<evidence type="ECO:0000313" key="2">
    <source>
        <dbReference type="EMBL" id="KAL2610625.1"/>
    </source>
</evidence>
<proteinExistence type="predicted"/>
<comment type="caution">
    <text evidence="2">The sequence shown here is derived from an EMBL/GenBank/DDBJ whole genome shotgun (WGS) entry which is preliminary data.</text>
</comment>
<dbReference type="Proteomes" id="UP001605036">
    <property type="component" value="Unassembled WGS sequence"/>
</dbReference>
<feature type="region of interest" description="Disordered" evidence="1">
    <location>
        <begin position="56"/>
        <end position="84"/>
    </location>
</feature>
<sequence length="84" mass="9030">MARSSKEEARSKEAPTAIVILLLVIDYLHQVVFGTLHTSNGGAKTFKVARIQATTGTSSNSQNVLRPPLPSSIGPILQDTPMDR</sequence>
<accession>A0ABD1XNU8</accession>
<keyword evidence="3" id="KW-1185">Reference proteome</keyword>
<evidence type="ECO:0000313" key="3">
    <source>
        <dbReference type="Proteomes" id="UP001605036"/>
    </source>
</evidence>
<organism evidence="2 3">
    <name type="scientific">Riccia fluitans</name>
    <dbReference type="NCBI Taxonomy" id="41844"/>
    <lineage>
        <taxon>Eukaryota</taxon>
        <taxon>Viridiplantae</taxon>
        <taxon>Streptophyta</taxon>
        <taxon>Embryophyta</taxon>
        <taxon>Marchantiophyta</taxon>
        <taxon>Marchantiopsida</taxon>
        <taxon>Marchantiidae</taxon>
        <taxon>Marchantiales</taxon>
        <taxon>Ricciaceae</taxon>
        <taxon>Riccia</taxon>
    </lineage>
</organism>
<dbReference type="AlphaFoldDB" id="A0ABD1XNU8"/>
<name>A0ABD1XNU8_9MARC</name>
<reference evidence="2 3" key="1">
    <citation type="submission" date="2024-09" db="EMBL/GenBank/DDBJ databases">
        <title>Chromosome-scale assembly of Riccia fluitans.</title>
        <authorList>
            <person name="Paukszto L."/>
            <person name="Sawicki J."/>
            <person name="Karawczyk K."/>
            <person name="Piernik-Szablinska J."/>
            <person name="Szczecinska M."/>
            <person name="Mazdziarz M."/>
        </authorList>
    </citation>
    <scope>NUCLEOTIDE SEQUENCE [LARGE SCALE GENOMIC DNA]</scope>
    <source>
        <strain evidence="2">Rf_01</strain>
        <tissue evidence="2">Aerial parts of the thallus</tissue>
    </source>
</reference>
<evidence type="ECO:0000256" key="1">
    <source>
        <dbReference type="SAM" id="MobiDB-lite"/>
    </source>
</evidence>
<protein>
    <submittedName>
        <fullName evidence="2">Uncharacterized protein</fullName>
    </submittedName>
</protein>
<dbReference type="EMBL" id="JBHFFA010000008">
    <property type="protein sequence ID" value="KAL2610625.1"/>
    <property type="molecule type" value="Genomic_DNA"/>
</dbReference>
<gene>
    <name evidence="2" type="ORF">R1flu_029198</name>
</gene>